<evidence type="ECO:0000256" key="3">
    <source>
        <dbReference type="ARBA" id="ARBA00022801"/>
    </source>
</evidence>
<dbReference type="InterPro" id="IPR012338">
    <property type="entry name" value="Beta-lactam/transpept-like"/>
</dbReference>
<evidence type="ECO:0000256" key="6">
    <source>
        <dbReference type="SAM" id="SignalP"/>
    </source>
</evidence>
<dbReference type="GO" id="GO:0030655">
    <property type="term" value="P:beta-lactam antibiotic catabolic process"/>
    <property type="evidence" value="ECO:0007669"/>
    <property type="project" value="InterPro"/>
</dbReference>
<dbReference type="InterPro" id="IPR045155">
    <property type="entry name" value="Beta-lactam_cat"/>
</dbReference>
<keyword evidence="9" id="KW-1185">Reference proteome</keyword>
<dbReference type="PRINTS" id="PR00118">
    <property type="entry name" value="BLACTAMASEA"/>
</dbReference>
<feature type="signal peptide" evidence="6">
    <location>
        <begin position="1"/>
        <end position="25"/>
    </location>
</feature>
<accession>A0A4R4PJB6</accession>
<feature type="chain" id="PRO_5020774517" description="Beta-lactamase" evidence="6">
    <location>
        <begin position="26"/>
        <end position="295"/>
    </location>
</feature>
<dbReference type="Pfam" id="PF13354">
    <property type="entry name" value="Beta-lactamase2"/>
    <property type="match status" value="1"/>
</dbReference>
<evidence type="ECO:0000313" key="8">
    <source>
        <dbReference type="EMBL" id="TDC22034.1"/>
    </source>
</evidence>
<evidence type="ECO:0000256" key="1">
    <source>
        <dbReference type="ARBA" id="ARBA00009009"/>
    </source>
</evidence>
<name>A0A4R4PJB6_9ACTN</name>
<evidence type="ECO:0000313" key="9">
    <source>
        <dbReference type="Proteomes" id="UP000295075"/>
    </source>
</evidence>
<dbReference type="PROSITE" id="PS51257">
    <property type="entry name" value="PROKAR_LIPOPROTEIN"/>
    <property type="match status" value="1"/>
</dbReference>
<protein>
    <recommendedName>
        <fullName evidence="2 5">Beta-lactamase</fullName>
        <ecNumber evidence="2 5">3.5.2.6</ecNumber>
    </recommendedName>
</protein>
<dbReference type="GO" id="GO:0008800">
    <property type="term" value="F:beta-lactamase activity"/>
    <property type="evidence" value="ECO:0007669"/>
    <property type="project" value="UniProtKB-UniRule"/>
</dbReference>
<comment type="similarity">
    <text evidence="1 5">Belongs to the class-A beta-lactamase family.</text>
</comment>
<evidence type="ECO:0000259" key="7">
    <source>
        <dbReference type="Pfam" id="PF13354"/>
    </source>
</evidence>
<dbReference type="EC" id="3.5.2.6" evidence="2 5"/>
<feature type="domain" description="Beta-lactamase class A catalytic" evidence="7">
    <location>
        <begin position="56"/>
        <end position="268"/>
    </location>
</feature>
<proteinExistence type="inferred from homology"/>
<keyword evidence="3 5" id="KW-0378">Hydrolase</keyword>
<dbReference type="PANTHER" id="PTHR35333">
    <property type="entry name" value="BETA-LACTAMASE"/>
    <property type="match status" value="1"/>
</dbReference>
<dbReference type="InterPro" id="IPR000871">
    <property type="entry name" value="Beta-lactam_class-A"/>
</dbReference>
<evidence type="ECO:0000256" key="4">
    <source>
        <dbReference type="ARBA" id="ARBA00023251"/>
    </source>
</evidence>
<organism evidence="8 9">
    <name type="scientific">Kribbella albertanoniae</name>
    <dbReference type="NCBI Taxonomy" id="1266829"/>
    <lineage>
        <taxon>Bacteria</taxon>
        <taxon>Bacillati</taxon>
        <taxon>Actinomycetota</taxon>
        <taxon>Actinomycetes</taxon>
        <taxon>Propionibacteriales</taxon>
        <taxon>Kribbellaceae</taxon>
        <taxon>Kribbella</taxon>
    </lineage>
</organism>
<dbReference type="AlphaFoldDB" id="A0A4R4PJB6"/>
<comment type="catalytic activity">
    <reaction evidence="5">
        <text>a beta-lactam + H2O = a substituted beta-amino acid</text>
        <dbReference type="Rhea" id="RHEA:20401"/>
        <dbReference type="ChEBI" id="CHEBI:15377"/>
        <dbReference type="ChEBI" id="CHEBI:35627"/>
        <dbReference type="ChEBI" id="CHEBI:140347"/>
        <dbReference type="EC" id="3.5.2.6"/>
    </reaction>
</comment>
<comment type="caution">
    <text evidence="8">The sequence shown here is derived from an EMBL/GenBank/DDBJ whole genome shotgun (WGS) entry which is preliminary data.</text>
</comment>
<sequence length="295" mass="31259">MRRLVLAGVSVVLLIGSACSSGAVAAPTPEASSTTTVRPQVARFQELEKQYAARLGVFAVDTGSRRTVSYRADERFAFASTVKSLACGVLLRQAKDLDKLIRYTAADLVTYSPITEKHVDTGLTLYQLCDAAIRYSDNTAANLILVELGGPAGLQRALRKLGDGITNVNRNEPTLNEATPGDRRDTTTPCQLATSLQKFTLGHALPPAKRAILNNWLLTNTTGDKTIRAGVPKDWKVGDKTGTAGYGGRNDVAVIWPPNRAPIMLAIMSTKGVKDAPTDDALIAAAAAAAINALG</sequence>
<dbReference type="OrthoDB" id="9784149at2"/>
<dbReference type="GO" id="GO:0046677">
    <property type="term" value="P:response to antibiotic"/>
    <property type="evidence" value="ECO:0007669"/>
    <property type="project" value="UniProtKB-UniRule"/>
</dbReference>
<dbReference type="SUPFAM" id="SSF56601">
    <property type="entry name" value="beta-lactamase/transpeptidase-like"/>
    <property type="match status" value="1"/>
</dbReference>
<dbReference type="NCBIfam" id="NF033103">
    <property type="entry name" value="bla_class_A"/>
    <property type="match status" value="1"/>
</dbReference>
<dbReference type="RefSeq" id="WP_132413175.1">
    <property type="nucleotide sequence ID" value="NZ_SMKA01000201.1"/>
</dbReference>
<dbReference type="PANTHER" id="PTHR35333:SF3">
    <property type="entry name" value="BETA-LACTAMASE-TYPE TRANSPEPTIDASE FOLD CONTAINING PROTEIN"/>
    <property type="match status" value="1"/>
</dbReference>
<dbReference type="EMBL" id="SMKA01000201">
    <property type="protein sequence ID" value="TDC22034.1"/>
    <property type="molecule type" value="Genomic_DNA"/>
</dbReference>
<evidence type="ECO:0000256" key="5">
    <source>
        <dbReference type="RuleBase" id="RU361140"/>
    </source>
</evidence>
<dbReference type="PROSITE" id="PS00146">
    <property type="entry name" value="BETA_LACTAMASE_A"/>
    <property type="match status" value="1"/>
</dbReference>
<reference evidence="8 9" key="1">
    <citation type="submission" date="2019-03" db="EMBL/GenBank/DDBJ databases">
        <title>Draft genome sequences of novel Actinobacteria.</title>
        <authorList>
            <person name="Sahin N."/>
            <person name="Ay H."/>
            <person name="Saygin H."/>
        </authorList>
    </citation>
    <scope>NUCLEOTIDE SEQUENCE [LARGE SCALE GENOMIC DNA]</scope>
    <source>
        <strain evidence="8 9">JCM 30547</strain>
    </source>
</reference>
<dbReference type="InterPro" id="IPR023650">
    <property type="entry name" value="Beta-lactam_class-A_AS"/>
</dbReference>
<keyword evidence="4 5" id="KW-0046">Antibiotic resistance</keyword>
<keyword evidence="6" id="KW-0732">Signal</keyword>
<dbReference type="Gene3D" id="3.40.710.10">
    <property type="entry name" value="DD-peptidase/beta-lactamase superfamily"/>
    <property type="match status" value="1"/>
</dbReference>
<evidence type="ECO:0000256" key="2">
    <source>
        <dbReference type="ARBA" id="ARBA00012865"/>
    </source>
</evidence>
<gene>
    <name evidence="8" type="primary">bla</name>
    <name evidence="8" type="ORF">E1261_31955</name>
</gene>
<dbReference type="Proteomes" id="UP000295075">
    <property type="component" value="Unassembled WGS sequence"/>
</dbReference>